<dbReference type="AlphaFoldDB" id="A0A5J9TZN2"/>
<dbReference type="Proteomes" id="UP000324897">
    <property type="component" value="Unassembled WGS sequence"/>
</dbReference>
<dbReference type="OrthoDB" id="10508641at2759"/>
<keyword evidence="3" id="KW-1185">Reference proteome</keyword>
<sequence>MRTSKDSLEHAMSTLLIMLVGYLAFLCCSESLKAADTMSNPNHLFNTNSNAAAVNNTTVYESKIYLKFCFKYNCTGTICYCCDNRKPKPYCYLTKEACLSQCPACNPVCPPQPSPALVIQKVDIHVQ</sequence>
<name>A0A5J9TZN2_9POAL</name>
<feature type="chain" id="PRO_5023905100" description="4Fe-4S ferredoxin-type domain-containing protein" evidence="1">
    <location>
        <begin position="35"/>
        <end position="127"/>
    </location>
</feature>
<dbReference type="Gramene" id="TVU16796">
    <property type="protein sequence ID" value="TVU16796"/>
    <property type="gene ID" value="EJB05_36951"/>
</dbReference>
<comment type="caution">
    <text evidence="2">The sequence shown here is derived from an EMBL/GenBank/DDBJ whole genome shotgun (WGS) entry which is preliminary data.</text>
</comment>
<feature type="signal peptide" evidence="1">
    <location>
        <begin position="1"/>
        <end position="34"/>
    </location>
</feature>
<proteinExistence type="predicted"/>
<accession>A0A5J9TZN2</accession>
<evidence type="ECO:0000313" key="3">
    <source>
        <dbReference type="Proteomes" id="UP000324897"/>
    </source>
</evidence>
<protein>
    <recommendedName>
        <fullName evidence="4">4Fe-4S ferredoxin-type domain-containing protein</fullName>
    </recommendedName>
</protein>
<dbReference type="EMBL" id="RWGY01000030">
    <property type="protein sequence ID" value="TVU16796.1"/>
    <property type="molecule type" value="Genomic_DNA"/>
</dbReference>
<evidence type="ECO:0008006" key="4">
    <source>
        <dbReference type="Google" id="ProtNLM"/>
    </source>
</evidence>
<evidence type="ECO:0000313" key="2">
    <source>
        <dbReference type="EMBL" id="TVU16796.1"/>
    </source>
</evidence>
<organism evidence="2 3">
    <name type="scientific">Eragrostis curvula</name>
    <name type="common">weeping love grass</name>
    <dbReference type="NCBI Taxonomy" id="38414"/>
    <lineage>
        <taxon>Eukaryota</taxon>
        <taxon>Viridiplantae</taxon>
        <taxon>Streptophyta</taxon>
        <taxon>Embryophyta</taxon>
        <taxon>Tracheophyta</taxon>
        <taxon>Spermatophyta</taxon>
        <taxon>Magnoliopsida</taxon>
        <taxon>Liliopsida</taxon>
        <taxon>Poales</taxon>
        <taxon>Poaceae</taxon>
        <taxon>PACMAD clade</taxon>
        <taxon>Chloridoideae</taxon>
        <taxon>Eragrostideae</taxon>
        <taxon>Eragrostidinae</taxon>
        <taxon>Eragrostis</taxon>
    </lineage>
</organism>
<keyword evidence="1" id="KW-0732">Signal</keyword>
<reference evidence="2 3" key="1">
    <citation type="journal article" date="2019" name="Sci. Rep.">
        <title>A high-quality genome of Eragrostis curvula grass provides insights into Poaceae evolution and supports new strategies to enhance forage quality.</title>
        <authorList>
            <person name="Carballo J."/>
            <person name="Santos B.A.C.M."/>
            <person name="Zappacosta D."/>
            <person name="Garbus I."/>
            <person name="Selva J.P."/>
            <person name="Gallo C.A."/>
            <person name="Diaz A."/>
            <person name="Albertini E."/>
            <person name="Caccamo M."/>
            <person name="Echenique V."/>
        </authorList>
    </citation>
    <scope>NUCLEOTIDE SEQUENCE [LARGE SCALE GENOMIC DNA]</scope>
    <source>
        <strain evidence="3">cv. Victoria</strain>
        <tissue evidence="2">Leaf</tissue>
    </source>
</reference>
<gene>
    <name evidence="2" type="ORF">EJB05_36951</name>
</gene>
<evidence type="ECO:0000256" key="1">
    <source>
        <dbReference type="SAM" id="SignalP"/>
    </source>
</evidence>